<accession>A0A0W0FDZ4</accession>
<evidence type="ECO:0008006" key="4">
    <source>
        <dbReference type="Google" id="ProtNLM"/>
    </source>
</evidence>
<name>A0A0W0FDZ4_MONRR</name>
<comment type="caution">
    <text evidence="2">The sequence shown here is derived from an EMBL/GenBank/DDBJ whole genome shotgun (WGS) entry which is preliminary data.</text>
</comment>
<evidence type="ECO:0000313" key="3">
    <source>
        <dbReference type="Proteomes" id="UP000054988"/>
    </source>
</evidence>
<protein>
    <recommendedName>
        <fullName evidence="4">Reverse transcriptase-rnase h-integrase</fullName>
    </recommendedName>
</protein>
<dbReference type="Proteomes" id="UP000054988">
    <property type="component" value="Unassembled WGS sequence"/>
</dbReference>
<reference evidence="2 3" key="1">
    <citation type="submission" date="2015-12" db="EMBL/GenBank/DDBJ databases">
        <title>Draft genome sequence of Moniliophthora roreri, the causal agent of frosty pod rot of cacao.</title>
        <authorList>
            <person name="Aime M.C."/>
            <person name="Diaz-Valderrama J.R."/>
            <person name="Kijpornyongpan T."/>
            <person name="Phillips-Mora W."/>
        </authorList>
    </citation>
    <scope>NUCLEOTIDE SEQUENCE [LARGE SCALE GENOMIC DNA]</scope>
    <source>
        <strain evidence="2 3">MCA 2952</strain>
    </source>
</reference>
<evidence type="ECO:0000256" key="1">
    <source>
        <dbReference type="SAM" id="MobiDB-lite"/>
    </source>
</evidence>
<sequence length="157" mass="18165">MTTSQPSGSAVLATPPADMKTEENMDDTQWATMIATSVIKQTKEKDEGTKVAVSNSFLGDHKDTQQFMLDIELYLWMNKMRYNTAKKKMFLLSYVREKALKWKEAELLELFKDEEVDNKGKVILKTEETWSVFQKRFEETWQPINTAGDAQLKIDDL</sequence>
<dbReference type="AlphaFoldDB" id="A0A0W0FDZ4"/>
<feature type="region of interest" description="Disordered" evidence="1">
    <location>
        <begin position="1"/>
        <end position="24"/>
    </location>
</feature>
<evidence type="ECO:0000313" key="2">
    <source>
        <dbReference type="EMBL" id="KTB34558.1"/>
    </source>
</evidence>
<organism evidence="2 3">
    <name type="scientific">Moniliophthora roreri</name>
    <name type="common">Frosty pod rot fungus</name>
    <name type="synonym">Monilia roreri</name>
    <dbReference type="NCBI Taxonomy" id="221103"/>
    <lineage>
        <taxon>Eukaryota</taxon>
        <taxon>Fungi</taxon>
        <taxon>Dikarya</taxon>
        <taxon>Basidiomycota</taxon>
        <taxon>Agaricomycotina</taxon>
        <taxon>Agaricomycetes</taxon>
        <taxon>Agaricomycetidae</taxon>
        <taxon>Agaricales</taxon>
        <taxon>Marasmiineae</taxon>
        <taxon>Marasmiaceae</taxon>
        <taxon>Moniliophthora</taxon>
    </lineage>
</organism>
<gene>
    <name evidence="2" type="ORF">WG66_12856</name>
</gene>
<dbReference type="EMBL" id="LATX01002063">
    <property type="protein sequence ID" value="KTB34558.1"/>
    <property type="molecule type" value="Genomic_DNA"/>
</dbReference>
<proteinExistence type="predicted"/>